<name>A0A8S5V7S9_9CAUD</name>
<sequence length="368" mass="40682">MVSYGNGLGFSSQYDGRVLWNTAGFQFLAVSLTDGIVLAEFPDLQVSKLSYRFEETTSETVVLPWRNVPPNWVEATIPYGTAIILAHGSTVLWGGIVVKRERSFGSGGVSLTLATIEHYLDSVYVGDHSYSNRDQCEIVRDLVLTTLKEHRFEIEVEASPSRVRRDRTYARSSDKTLLSVLQELSNVQNGPEWCTAWKAGYGRYLPVLTVADRIGSVTPVTTFDESVMTSFKVVEDYTTGYGANMVAAVGNTSDGVQLRSDVMVADQSYRPVVEHVVRPSSSITRKETLNAHALSALQQLRDGTNTVDMTLSLMAAPMIYEEWQPGDMVAWTIADDTGRFTGFAQGEARIVGYDIDFSGVWTITPVLR</sequence>
<evidence type="ECO:0000313" key="1">
    <source>
        <dbReference type="EMBL" id="DAG02671.1"/>
    </source>
</evidence>
<protein>
    <submittedName>
        <fullName evidence="1">ReqiPepy6 protein</fullName>
    </submittedName>
</protein>
<reference evidence="1" key="1">
    <citation type="journal article" date="2021" name="Proc. Natl. Acad. Sci. U.S.A.">
        <title>A Catalog of Tens of Thousands of Viruses from Human Metagenomes Reveals Hidden Associations with Chronic Diseases.</title>
        <authorList>
            <person name="Tisza M.J."/>
            <person name="Buck C.B."/>
        </authorList>
    </citation>
    <scope>NUCLEOTIDE SEQUENCE</scope>
    <source>
        <strain evidence="1">CtCpP1</strain>
    </source>
</reference>
<dbReference type="EMBL" id="BK016213">
    <property type="protein sequence ID" value="DAG02671.1"/>
    <property type="molecule type" value="Genomic_DNA"/>
</dbReference>
<organism evidence="1">
    <name type="scientific">Myoviridae sp. ctCpP1</name>
    <dbReference type="NCBI Taxonomy" id="2825054"/>
    <lineage>
        <taxon>Viruses</taxon>
        <taxon>Duplodnaviria</taxon>
        <taxon>Heunggongvirae</taxon>
        <taxon>Uroviricota</taxon>
        <taxon>Caudoviricetes</taxon>
    </lineage>
</organism>
<accession>A0A8S5V7S9</accession>
<proteinExistence type="predicted"/>